<keyword evidence="7" id="KW-1133">Transmembrane helix</keyword>
<dbReference type="InterPro" id="IPR008972">
    <property type="entry name" value="Cupredoxin"/>
</dbReference>
<reference evidence="11 12" key="1">
    <citation type="submission" date="2015-07" db="EMBL/GenBank/DDBJ databases">
        <title>The genome of the fungus Escovopsis weberi, a specialized disease agent of ant agriculture.</title>
        <authorList>
            <person name="de Man T.J."/>
            <person name="Stajich J.E."/>
            <person name="Kubicek C.P."/>
            <person name="Chenthamara K."/>
            <person name="Atanasova L."/>
            <person name="Druzhinina I.S."/>
            <person name="Birnbaum S."/>
            <person name="Barribeau S.M."/>
            <person name="Teiling C."/>
            <person name="Suen G."/>
            <person name="Currie C."/>
            <person name="Gerardo N.M."/>
        </authorList>
    </citation>
    <scope>NUCLEOTIDE SEQUENCE [LARGE SCALE GENOMIC DNA]</scope>
</reference>
<evidence type="ECO:0000256" key="3">
    <source>
        <dbReference type="ARBA" id="ARBA00022729"/>
    </source>
</evidence>
<protein>
    <submittedName>
        <fullName evidence="11">L-ascorbate oxidase</fullName>
    </submittedName>
</protein>
<keyword evidence="5" id="KW-0186">Copper</keyword>
<dbReference type="PANTHER" id="PTHR11709">
    <property type="entry name" value="MULTI-COPPER OXIDASE"/>
    <property type="match status" value="1"/>
</dbReference>
<evidence type="ECO:0000256" key="5">
    <source>
        <dbReference type="ARBA" id="ARBA00023008"/>
    </source>
</evidence>
<dbReference type="InterPro" id="IPR045087">
    <property type="entry name" value="Cu-oxidase_fam"/>
</dbReference>
<dbReference type="SUPFAM" id="SSF49503">
    <property type="entry name" value="Cupredoxins"/>
    <property type="match status" value="3"/>
</dbReference>
<keyword evidence="7" id="KW-0472">Membrane</keyword>
<dbReference type="GO" id="GO:0005507">
    <property type="term" value="F:copper ion binding"/>
    <property type="evidence" value="ECO:0007669"/>
    <property type="project" value="InterPro"/>
</dbReference>
<evidence type="ECO:0000256" key="2">
    <source>
        <dbReference type="ARBA" id="ARBA00022723"/>
    </source>
</evidence>
<dbReference type="GO" id="GO:0016491">
    <property type="term" value="F:oxidoreductase activity"/>
    <property type="evidence" value="ECO:0007669"/>
    <property type="project" value="UniProtKB-KW"/>
</dbReference>
<evidence type="ECO:0000256" key="1">
    <source>
        <dbReference type="ARBA" id="ARBA00010609"/>
    </source>
</evidence>
<dbReference type="InterPro" id="IPR001117">
    <property type="entry name" value="Cu-oxidase_2nd"/>
</dbReference>
<comment type="similarity">
    <text evidence="1">Belongs to the multicopper oxidase family.</text>
</comment>
<feature type="domain" description="Plastocyanin-like" evidence="9">
    <location>
        <begin position="480"/>
        <end position="587"/>
    </location>
</feature>
<dbReference type="AlphaFoldDB" id="A0A0M8N8Z7"/>
<feature type="domain" description="Plastocyanin-like" evidence="10">
    <location>
        <begin position="87"/>
        <end position="201"/>
    </location>
</feature>
<keyword evidence="6" id="KW-0325">Glycoprotein</keyword>
<keyword evidence="12" id="KW-1185">Reference proteome</keyword>
<evidence type="ECO:0000256" key="4">
    <source>
        <dbReference type="ARBA" id="ARBA00023002"/>
    </source>
</evidence>
<dbReference type="InterPro" id="IPR033138">
    <property type="entry name" value="Cu_oxidase_CS"/>
</dbReference>
<dbReference type="Pfam" id="PF00394">
    <property type="entry name" value="Cu-oxidase"/>
    <property type="match status" value="1"/>
</dbReference>
<evidence type="ECO:0000259" key="8">
    <source>
        <dbReference type="Pfam" id="PF00394"/>
    </source>
</evidence>
<dbReference type="Pfam" id="PF07731">
    <property type="entry name" value="Cu-oxidase_2"/>
    <property type="match status" value="1"/>
</dbReference>
<comment type="caution">
    <text evidence="11">The sequence shown here is derived from an EMBL/GenBank/DDBJ whole genome shotgun (WGS) entry which is preliminary data.</text>
</comment>
<dbReference type="Gene3D" id="2.60.40.420">
    <property type="entry name" value="Cupredoxins - blue copper proteins"/>
    <property type="match status" value="3"/>
</dbReference>
<feature type="transmembrane region" description="Helical" evidence="7">
    <location>
        <begin position="20"/>
        <end position="43"/>
    </location>
</feature>
<dbReference type="PROSITE" id="PS00080">
    <property type="entry name" value="MULTICOPPER_OXIDASE2"/>
    <property type="match status" value="1"/>
</dbReference>
<dbReference type="CDD" id="cd04205">
    <property type="entry name" value="CuRO_2_LCC_like"/>
    <property type="match status" value="1"/>
</dbReference>
<dbReference type="InterPro" id="IPR011706">
    <property type="entry name" value="Cu-oxidase_C"/>
</dbReference>
<feature type="domain" description="Plastocyanin-like" evidence="8">
    <location>
        <begin position="212"/>
        <end position="355"/>
    </location>
</feature>
<keyword evidence="2" id="KW-0479">Metal-binding</keyword>
<name>A0A0M8N8Z7_ESCWE</name>
<dbReference type="Pfam" id="PF07732">
    <property type="entry name" value="Cu-oxidase_3"/>
    <property type="match status" value="1"/>
</dbReference>
<accession>A0A0M8N8Z7</accession>
<evidence type="ECO:0000259" key="9">
    <source>
        <dbReference type="Pfam" id="PF07731"/>
    </source>
</evidence>
<dbReference type="InterPro" id="IPR011707">
    <property type="entry name" value="Cu-oxidase-like_N"/>
</dbReference>
<keyword evidence="3" id="KW-0732">Signal</keyword>
<dbReference type="EMBL" id="LGSR01000006">
    <property type="protein sequence ID" value="KOS22470.1"/>
    <property type="molecule type" value="Genomic_DNA"/>
</dbReference>
<dbReference type="InterPro" id="IPR002355">
    <property type="entry name" value="Cu_oxidase_Cu_BS"/>
</dbReference>
<keyword evidence="4" id="KW-0560">Oxidoreductase</keyword>
<dbReference type="Proteomes" id="UP000053831">
    <property type="component" value="Unassembled WGS sequence"/>
</dbReference>
<dbReference type="PANTHER" id="PTHR11709:SF394">
    <property type="entry name" value="FI03373P-RELATED"/>
    <property type="match status" value="1"/>
</dbReference>
<dbReference type="PROSITE" id="PS00079">
    <property type="entry name" value="MULTICOPPER_OXIDASE1"/>
    <property type="match status" value="2"/>
</dbReference>
<sequence length="616" mass="68789">MKAYDEEHELLPPPIRRNPFSAWLVWLVFTILLCLFAASLFGFQHKDELRRIISSQDSEQLAIKLHPSKHSTREPTTLSFQWNITLGTRAPDGVEKLVYLVNGQFPGPTIEARSGDRILVNVHNGLPDGEGVSIHWHGLRMKGHNAMDGAVGFTQCPIPSGSDFTYDFQIGNEEHGTFWWHSHSELQLGDGLFGGLVVHQHRRDRDHVPHDEVLLLVGDWFHRPQAEVAAQYWHAKGLALEPVPDSILVNGRGRYNCSMAVPARPVECKKVPLTKMRPLFRKRSSRTRLRVVNTGTIAGLRLQLDGATLRPIEVDGGCMVDAPSTESVGILYPGERVDLEVSWRESYTKNPWLNVFLDPENFKHQNPALAPNHSFPVIPKTLRGAERKAPLIELEKYQDLTTLPATATVKPVYHNSTQETILLYLKTEVLAIEGNKPMGFINRTSWLPSAMPLISEPRSTWDSHQFVPLIESDTDFRPKQVTLVLNNLDDGSHPFHMHGYSFEVLSSYQSDYRGHGSYNPFAPPRENDIQAPGRVWNKSPLRKDTVSVPRRGSVVLSFTADNPGTWMLHCHMLVHMGTGMAAGIQVGNVSTGAVARSGPTFDPSAARLCPSAMAGK</sequence>
<dbReference type="OrthoDB" id="2121828at2759"/>
<evidence type="ECO:0000313" key="12">
    <source>
        <dbReference type="Proteomes" id="UP000053831"/>
    </source>
</evidence>
<proteinExistence type="inferred from homology"/>
<keyword evidence="7" id="KW-0812">Transmembrane</keyword>
<evidence type="ECO:0000259" key="10">
    <source>
        <dbReference type="Pfam" id="PF07732"/>
    </source>
</evidence>
<evidence type="ECO:0000256" key="7">
    <source>
        <dbReference type="SAM" id="Phobius"/>
    </source>
</evidence>
<dbReference type="STRING" id="150374.A0A0M8N8Z7"/>
<gene>
    <name evidence="11" type="ORF">ESCO_002083</name>
</gene>
<organism evidence="11 12">
    <name type="scientific">Escovopsis weberi</name>
    <dbReference type="NCBI Taxonomy" id="150374"/>
    <lineage>
        <taxon>Eukaryota</taxon>
        <taxon>Fungi</taxon>
        <taxon>Dikarya</taxon>
        <taxon>Ascomycota</taxon>
        <taxon>Pezizomycotina</taxon>
        <taxon>Sordariomycetes</taxon>
        <taxon>Hypocreomycetidae</taxon>
        <taxon>Hypocreales</taxon>
        <taxon>Hypocreaceae</taxon>
        <taxon>Escovopsis</taxon>
    </lineage>
</organism>
<evidence type="ECO:0000313" key="11">
    <source>
        <dbReference type="EMBL" id="KOS22470.1"/>
    </source>
</evidence>
<evidence type="ECO:0000256" key="6">
    <source>
        <dbReference type="ARBA" id="ARBA00023180"/>
    </source>
</evidence>